<evidence type="ECO:0000313" key="2">
    <source>
        <dbReference type="EMBL" id="CUG90004.1"/>
    </source>
</evidence>
<keyword evidence="1 2" id="KW-0812">Transmembrane</keyword>
<keyword evidence="1" id="KW-1133">Transmembrane helix</keyword>
<keyword evidence="3" id="KW-1185">Reference proteome</keyword>
<name>A0A0S4JEU0_BODSA</name>
<dbReference type="AlphaFoldDB" id="A0A0S4JEU0"/>
<protein>
    <submittedName>
        <fullName evidence="2">Transmembrane protein, putative</fullName>
    </submittedName>
</protein>
<dbReference type="VEuPathDB" id="TriTrypDB:BSAL_24520"/>
<sequence length="179" mass="19663">MRRAVVLSGLRLAAQNHQLRVATRALRLPRLLSNRSTSTAAFDGWMKRTITFLYGAQLFINVVKGLAAVGAALVVLYGLYRTQGRIDRSRDLIDNARAVTREKFLASSDAIKRTASRMRKTMRLRVENLISTHRDNLQSDTPQASHRALTATAASASMALSSAKAKLNALREGSSAPKE</sequence>
<organism evidence="2 3">
    <name type="scientific">Bodo saltans</name>
    <name type="common">Flagellated protozoan</name>
    <dbReference type="NCBI Taxonomy" id="75058"/>
    <lineage>
        <taxon>Eukaryota</taxon>
        <taxon>Discoba</taxon>
        <taxon>Euglenozoa</taxon>
        <taxon>Kinetoplastea</taxon>
        <taxon>Metakinetoplastina</taxon>
        <taxon>Eubodonida</taxon>
        <taxon>Bodonidae</taxon>
        <taxon>Bodo</taxon>
    </lineage>
</organism>
<evidence type="ECO:0000313" key="3">
    <source>
        <dbReference type="Proteomes" id="UP000051952"/>
    </source>
</evidence>
<dbReference type="EMBL" id="CYKH01001783">
    <property type="protein sequence ID" value="CUG90004.1"/>
    <property type="molecule type" value="Genomic_DNA"/>
</dbReference>
<dbReference type="Proteomes" id="UP000051952">
    <property type="component" value="Unassembled WGS sequence"/>
</dbReference>
<feature type="transmembrane region" description="Helical" evidence="1">
    <location>
        <begin position="51"/>
        <end position="80"/>
    </location>
</feature>
<keyword evidence="1" id="KW-0472">Membrane</keyword>
<accession>A0A0S4JEU0</accession>
<evidence type="ECO:0000256" key="1">
    <source>
        <dbReference type="SAM" id="Phobius"/>
    </source>
</evidence>
<gene>
    <name evidence="2" type="ORF">BSAL_24520</name>
</gene>
<proteinExistence type="predicted"/>
<reference evidence="3" key="1">
    <citation type="submission" date="2015-09" db="EMBL/GenBank/DDBJ databases">
        <authorList>
            <consortium name="Pathogen Informatics"/>
        </authorList>
    </citation>
    <scope>NUCLEOTIDE SEQUENCE [LARGE SCALE GENOMIC DNA]</scope>
    <source>
        <strain evidence="3">Lake Konstanz</strain>
    </source>
</reference>